<reference evidence="1" key="1">
    <citation type="submission" date="2023-03" db="EMBL/GenBank/DDBJ databases">
        <title>Complete genome of Cladonia borealis.</title>
        <authorList>
            <person name="Park H."/>
        </authorList>
    </citation>
    <scope>NUCLEOTIDE SEQUENCE</scope>
    <source>
        <strain evidence="1">ANT050790</strain>
    </source>
</reference>
<keyword evidence="2" id="KW-1185">Reference proteome</keyword>
<evidence type="ECO:0000313" key="1">
    <source>
        <dbReference type="EMBL" id="KAK0512351.1"/>
    </source>
</evidence>
<protein>
    <submittedName>
        <fullName evidence="1">Uncharacterized protein</fullName>
    </submittedName>
</protein>
<name>A0AA39UAE3_9LECA</name>
<dbReference type="EMBL" id="JAFEKC020000011">
    <property type="protein sequence ID" value="KAK0512351.1"/>
    <property type="molecule type" value="Genomic_DNA"/>
</dbReference>
<dbReference type="AlphaFoldDB" id="A0AA39UAE3"/>
<evidence type="ECO:0000313" key="2">
    <source>
        <dbReference type="Proteomes" id="UP001166286"/>
    </source>
</evidence>
<comment type="caution">
    <text evidence="1">The sequence shown here is derived from an EMBL/GenBank/DDBJ whole genome shotgun (WGS) entry which is preliminary data.</text>
</comment>
<accession>A0AA39UAE3</accession>
<proteinExistence type="predicted"/>
<sequence length="122" mass="14381">MPRKKPEPWSVTNTEEIVIAVYFGSRLVEYRTAVASKLIEMRFNTHYDELTIRYKIKIERQLLGENGPDDFYDKDARLYHPDKVDAWLSRLIPDTGKLERLLGIKDNKIVDEKVLEILKPYV</sequence>
<dbReference type="Proteomes" id="UP001166286">
    <property type="component" value="Unassembled WGS sequence"/>
</dbReference>
<organism evidence="1 2">
    <name type="scientific">Cladonia borealis</name>
    <dbReference type="NCBI Taxonomy" id="184061"/>
    <lineage>
        <taxon>Eukaryota</taxon>
        <taxon>Fungi</taxon>
        <taxon>Dikarya</taxon>
        <taxon>Ascomycota</taxon>
        <taxon>Pezizomycotina</taxon>
        <taxon>Lecanoromycetes</taxon>
        <taxon>OSLEUM clade</taxon>
        <taxon>Lecanoromycetidae</taxon>
        <taxon>Lecanorales</taxon>
        <taxon>Lecanorineae</taxon>
        <taxon>Cladoniaceae</taxon>
        <taxon>Cladonia</taxon>
    </lineage>
</organism>
<gene>
    <name evidence="1" type="ORF">JMJ35_005479</name>
</gene>